<dbReference type="AlphaFoldDB" id="A0A9Q0Y8Z8"/>
<proteinExistence type="predicted"/>
<reference evidence="1" key="1">
    <citation type="submission" date="2021-10" db="EMBL/GenBank/DDBJ databases">
        <title>Tropical sea cucumber genome reveals ecological adaptation and Cuvierian tubules defense mechanism.</title>
        <authorList>
            <person name="Chen T."/>
        </authorList>
    </citation>
    <scope>NUCLEOTIDE SEQUENCE</scope>
    <source>
        <strain evidence="1">Nanhai2018</strain>
        <tissue evidence="1">Muscle</tissue>
    </source>
</reference>
<name>A0A9Q0Y8Z8_HOLLE</name>
<dbReference type="EMBL" id="JAIZAY010000716">
    <property type="protein sequence ID" value="KAJ8018023.1"/>
    <property type="molecule type" value="Genomic_DNA"/>
</dbReference>
<evidence type="ECO:0000313" key="1">
    <source>
        <dbReference type="EMBL" id="KAJ8018023.1"/>
    </source>
</evidence>
<protein>
    <submittedName>
        <fullName evidence="1">Uncharacterized protein</fullName>
    </submittedName>
</protein>
<keyword evidence="2" id="KW-1185">Reference proteome</keyword>
<sequence length="56" mass="6357">MLEVLCTQLHWQLSHPTRGQCWQACFVMESQPPKPSQMATSSLTEMELCFATSLTL</sequence>
<organism evidence="1 2">
    <name type="scientific">Holothuria leucospilota</name>
    <name type="common">Black long sea cucumber</name>
    <name type="synonym">Mertensiothuria leucospilota</name>
    <dbReference type="NCBI Taxonomy" id="206669"/>
    <lineage>
        <taxon>Eukaryota</taxon>
        <taxon>Metazoa</taxon>
        <taxon>Echinodermata</taxon>
        <taxon>Eleutherozoa</taxon>
        <taxon>Echinozoa</taxon>
        <taxon>Holothuroidea</taxon>
        <taxon>Aspidochirotacea</taxon>
        <taxon>Aspidochirotida</taxon>
        <taxon>Holothuriidae</taxon>
        <taxon>Holothuria</taxon>
    </lineage>
</organism>
<dbReference type="Proteomes" id="UP001152320">
    <property type="component" value="Unassembled WGS sequence"/>
</dbReference>
<evidence type="ECO:0000313" key="2">
    <source>
        <dbReference type="Proteomes" id="UP001152320"/>
    </source>
</evidence>
<gene>
    <name evidence="1" type="ORF">HOLleu_44216</name>
</gene>
<accession>A0A9Q0Y8Z8</accession>
<comment type="caution">
    <text evidence="1">The sequence shown here is derived from an EMBL/GenBank/DDBJ whole genome shotgun (WGS) entry which is preliminary data.</text>
</comment>